<feature type="domain" description="Ig-like" evidence="6">
    <location>
        <begin position="204"/>
        <end position="289"/>
    </location>
</feature>
<dbReference type="OrthoDB" id="8936120at2759"/>
<dbReference type="PROSITE" id="PS50835">
    <property type="entry name" value="IG_LIKE"/>
    <property type="match status" value="1"/>
</dbReference>
<dbReference type="GO" id="GO:0002476">
    <property type="term" value="P:antigen processing and presentation of endogenous peptide antigen via MHC class Ib"/>
    <property type="evidence" value="ECO:0007669"/>
    <property type="project" value="TreeGrafter"/>
</dbReference>
<dbReference type="InterPro" id="IPR050208">
    <property type="entry name" value="MHC_class-I_related"/>
</dbReference>
<dbReference type="InterPro" id="IPR003597">
    <property type="entry name" value="Ig_C1-set"/>
</dbReference>
<dbReference type="FunFam" id="3.30.500.10:FF:000001">
    <property type="entry name" value="H-2 class I histocompatibility antigen, alpha chain"/>
    <property type="match status" value="1"/>
</dbReference>
<dbReference type="SUPFAM" id="SSF54452">
    <property type="entry name" value="MHC antigen-recognition domain"/>
    <property type="match status" value="1"/>
</dbReference>
<dbReference type="GeneID" id="103265051"/>
<dbReference type="SMART" id="SM00407">
    <property type="entry name" value="IGc1"/>
    <property type="match status" value="1"/>
</dbReference>
<dbReference type="PANTHER" id="PTHR16675:SF289">
    <property type="entry name" value="ZINC-ALPHA-2-GLYCOPROTEIN"/>
    <property type="match status" value="1"/>
</dbReference>
<dbReference type="InterPro" id="IPR036179">
    <property type="entry name" value="Ig-like_dom_sf"/>
</dbReference>
<dbReference type="GO" id="GO:0006955">
    <property type="term" value="P:immune response"/>
    <property type="evidence" value="ECO:0007669"/>
    <property type="project" value="TreeGrafter"/>
</dbReference>
<gene>
    <name evidence="8" type="primary">LOC103265051</name>
</gene>
<reference evidence="8" key="1">
    <citation type="submission" date="2025-08" db="UniProtKB">
        <authorList>
            <consortium name="RefSeq"/>
        </authorList>
    </citation>
    <scope>IDENTIFICATION</scope>
</reference>
<dbReference type="GO" id="GO:0009897">
    <property type="term" value="C:external side of plasma membrane"/>
    <property type="evidence" value="ECO:0007669"/>
    <property type="project" value="TreeGrafter"/>
</dbReference>
<sequence length="300" mass="34246">MVPVLLSLPLLLGPAIPQDTQAGPYSLTFLYTGLSGPSKVFPKFQANAFLNDQAFFHYDSGDRKAEPLGPWTQMEGIEDWEKESQLQKARQDIFLETLHDIMNYYNDSDGSHTFQGRFGCELQDNRSSGAFWKYAYDGKDFIEFNKEIPAWIPMDPAAHNTKRKWEAEAVYVQRAKAYLEVECPQMLQRYLSYSRKPLDWQDPPSVSVTSYKAPGGDRTLKCLAYDFYPRGIHLYLTRADKVQDPQSAREVLPSGNGTYLSWVVMKVPPGDRAAYTCHAEHGALDQPLTVPWDERQETRV</sequence>
<dbReference type="Pfam" id="PF00129">
    <property type="entry name" value="MHC_I"/>
    <property type="match status" value="1"/>
</dbReference>
<dbReference type="SUPFAM" id="SSF48726">
    <property type="entry name" value="Immunoglobulin"/>
    <property type="match status" value="1"/>
</dbReference>
<evidence type="ECO:0000313" key="8">
    <source>
        <dbReference type="RefSeq" id="XP_008060947.1"/>
    </source>
</evidence>
<name>A0A1U7U6P3_CARSF</name>
<dbReference type="PANTHER" id="PTHR16675">
    <property type="entry name" value="MHC CLASS I-RELATED"/>
    <property type="match status" value="1"/>
</dbReference>
<dbReference type="Proteomes" id="UP000189704">
    <property type="component" value="Unplaced"/>
</dbReference>
<comment type="similarity">
    <text evidence="4">Belongs to the MHC class I family.</text>
</comment>
<dbReference type="RefSeq" id="XP_008060947.1">
    <property type="nucleotide sequence ID" value="XM_008062756.1"/>
</dbReference>
<dbReference type="Gene3D" id="3.30.500.10">
    <property type="entry name" value="MHC class I-like antigen recognition-like"/>
    <property type="match status" value="1"/>
</dbReference>
<dbReference type="GO" id="GO:0005615">
    <property type="term" value="C:extracellular space"/>
    <property type="evidence" value="ECO:0007669"/>
    <property type="project" value="TreeGrafter"/>
</dbReference>
<evidence type="ECO:0000256" key="5">
    <source>
        <dbReference type="SAM" id="SignalP"/>
    </source>
</evidence>
<feature type="chain" id="PRO_5010580791" evidence="5">
    <location>
        <begin position="23"/>
        <end position="300"/>
    </location>
</feature>
<dbReference type="InterPro" id="IPR001039">
    <property type="entry name" value="MHC_I_a_a1/a2"/>
</dbReference>
<dbReference type="InterPro" id="IPR011162">
    <property type="entry name" value="MHC_I/II-like_Ag-recog"/>
</dbReference>
<dbReference type="KEGG" id="csyr:103265051"/>
<dbReference type="GO" id="GO:0002486">
    <property type="term" value="P:antigen processing and presentation of endogenous peptide antigen via MHC class I via ER pathway, TAP-independent"/>
    <property type="evidence" value="ECO:0007669"/>
    <property type="project" value="TreeGrafter"/>
</dbReference>
<dbReference type="PRINTS" id="PR01638">
    <property type="entry name" value="MHCCLASSI"/>
</dbReference>
<dbReference type="InterPro" id="IPR007110">
    <property type="entry name" value="Ig-like_dom"/>
</dbReference>
<dbReference type="InterPro" id="IPR011161">
    <property type="entry name" value="MHC_I-like_Ag-recog"/>
</dbReference>
<dbReference type="STRING" id="1868482.ENSTSYP00000012463"/>
<evidence type="ECO:0000256" key="1">
    <source>
        <dbReference type="ARBA" id="ARBA00022729"/>
    </source>
</evidence>
<dbReference type="InterPro" id="IPR013783">
    <property type="entry name" value="Ig-like_fold"/>
</dbReference>
<keyword evidence="2" id="KW-1015">Disulfide bond</keyword>
<evidence type="ECO:0000259" key="6">
    <source>
        <dbReference type="PROSITE" id="PS50835"/>
    </source>
</evidence>
<keyword evidence="7" id="KW-1185">Reference proteome</keyword>
<proteinExistence type="inferred from homology"/>
<evidence type="ECO:0000256" key="3">
    <source>
        <dbReference type="ARBA" id="ARBA00023180"/>
    </source>
</evidence>
<dbReference type="AlphaFoldDB" id="A0A1U7U6P3"/>
<evidence type="ECO:0000256" key="4">
    <source>
        <dbReference type="RuleBase" id="RU004439"/>
    </source>
</evidence>
<feature type="signal peptide" evidence="5">
    <location>
        <begin position="1"/>
        <end position="22"/>
    </location>
</feature>
<dbReference type="Gene3D" id="2.60.40.10">
    <property type="entry name" value="Immunoglobulins"/>
    <property type="match status" value="1"/>
</dbReference>
<dbReference type="Pfam" id="PF07654">
    <property type="entry name" value="C1-set"/>
    <property type="match status" value="1"/>
</dbReference>
<keyword evidence="3" id="KW-0325">Glycoprotein</keyword>
<evidence type="ECO:0000313" key="7">
    <source>
        <dbReference type="Proteomes" id="UP000189704"/>
    </source>
</evidence>
<dbReference type="InterPro" id="IPR037055">
    <property type="entry name" value="MHC_I-like_Ag-recog_sf"/>
</dbReference>
<dbReference type="CDD" id="cd21010">
    <property type="entry name" value="IgC1_MHC-like_ZAG"/>
    <property type="match status" value="1"/>
</dbReference>
<keyword evidence="1 5" id="KW-0732">Signal</keyword>
<organism evidence="7 8">
    <name type="scientific">Carlito syrichta</name>
    <name type="common">Philippine tarsier</name>
    <name type="synonym">Tarsius syrichta</name>
    <dbReference type="NCBI Taxonomy" id="1868482"/>
    <lineage>
        <taxon>Eukaryota</taxon>
        <taxon>Metazoa</taxon>
        <taxon>Chordata</taxon>
        <taxon>Craniata</taxon>
        <taxon>Vertebrata</taxon>
        <taxon>Euteleostomi</taxon>
        <taxon>Mammalia</taxon>
        <taxon>Eutheria</taxon>
        <taxon>Euarchontoglires</taxon>
        <taxon>Primates</taxon>
        <taxon>Haplorrhini</taxon>
        <taxon>Tarsiiformes</taxon>
        <taxon>Tarsiidae</taxon>
        <taxon>Carlito</taxon>
    </lineage>
</organism>
<accession>A0A1U7U6P3</accession>
<dbReference type="InterPro" id="IPR003006">
    <property type="entry name" value="Ig/MHC_CS"/>
</dbReference>
<dbReference type="GO" id="GO:0001916">
    <property type="term" value="P:positive regulation of T cell mediated cytotoxicity"/>
    <property type="evidence" value="ECO:0007669"/>
    <property type="project" value="TreeGrafter"/>
</dbReference>
<dbReference type="PROSITE" id="PS00290">
    <property type="entry name" value="IG_MHC"/>
    <property type="match status" value="1"/>
</dbReference>
<evidence type="ECO:0000256" key="2">
    <source>
        <dbReference type="ARBA" id="ARBA00023157"/>
    </source>
</evidence>
<protein>
    <submittedName>
        <fullName evidence="8">Zinc-alpha-2-glycoprotein-like</fullName>
    </submittedName>
</protein>